<dbReference type="Proteomes" id="UP001597011">
    <property type="component" value="Unassembled WGS sequence"/>
</dbReference>
<organism evidence="2 3">
    <name type="scientific">Mariniflexile aquimaris</name>
    <dbReference type="NCBI Taxonomy" id="881009"/>
    <lineage>
        <taxon>Bacteria</taxon>
        <taxon>Pseudomonadati</taxon>
        <taxon>Bacteroidota</taxon>
        <taxon>Flavobacteriia</taxon>
        <taxon>Flavobacteriales</taxon>
        <taxon>Flavobacteriaceae</taxon>
        <taxon>Mariniflexile</taxon>
    </lineage>
</organism>
<sequence>MKKLLLIILLSISIHGFSQDVKYGVRGGYSISNLDFDSDIPMTNKHRNSFYIGFFGDIRFSKTVALVPELQFAAEGARAEVWHLDYIQAPVFLKFRLSEKIRFGVGPQVGLKINKVDDGAKNMAYSALAGFDYKISHMIFADIRYTYGFRNVFDDHLAVSAKNSNIQIGVGYKF</sequence>
<dbReference type="RefSeq" id="WP_379941912.1">
    <property type="nucleotide sequence ID" value="NZ_JBHTIB010000012.1"/>
</dbReference>
<dbReference type="Pfam" id="PF13568">
    <property type="entry name" value="OMP_b-brl_2"/>
    <property type="match status" value="1"/>
</dbReference>
<keyword evidence="3" id="KW-1185">Reference proteome</keyword>
<feature type="domain" description="Outer membrane protein beta-barrel" evidence="1">
    <location>
        <begin position="17"/>
        <end position="154"/>
    </location>
</feature>
<reference evidence="3" key="1">
    <citation type="journal article" date="2019" name="Int. J. Syst. Evol. Microbiol.">
        <title>The Global Catalogue of Microorganisms (GCM) 10K type strain sequencing project: providing services to taxonomists for standard genome sequencing and annotation.</title>
        <authorList>
            <consortium name="The Broad Institute Genomics Platform"/>
            <consortium name="The Broad Institute Genome Sequencing Center for Infectious Disease"/>
            <person name="Wu L."/>
            <person name="Ma J."/>
        </authorList>
    </citation>
    <scope>NUCLEOTIDE SEQUENCE [LARGE SCALE GENOMIC DNA]</scope>
    <source>
        <strain evidence="3">CCUG 60529</strain>
    </source>
</reference>
<gene>
    <name evidence="2" type="ORF">ACFQ0I_10195</name>
</gene>
<proteinExistence type="predicted"/>
<evidence type="ECO:0000313" key="2">
    <source>
        <dbReference type="EMBL" id="MFD0836136.1"/>
    </source>
</evidence>
<evidence type="ECO:0000313" key="3">
    <source>
        <dbReference type="Proteomes" id="UP001597011"/>
    </source>
</evidence>
<dbReference type="SUPFAM" id="SSF56925">
    <property type="entry name" value="OMPA-like"/>
    <property type="match status" value="1"/>
</dbReference>
<dbReference type="InterPro" id="IPR011250">
    <property type="entry name" value="OMP/PagP_B-barrel"/>
</dbReference>
<protein>
    <submittedName>
        <fullName evidence="2">Porin family protein</fullName>
    </submittedName>
</protein>
<comment type="caution">
    <text evidence="2">The sequence shown here is derived from an EMBL/GenBank/DDBJ whole genome shotgun (WGS) entry which is preliminary data.</text>
</comment>
<dbReference type="Gene3D" id="2.40.160.20">
    <property type="match status" value="1"/>
</dbReference>
<evidence type="ECO:0000259" key="1">
    <source>
        <dbReference type="Pfam" id="PF13568"/>
    </source>
</evidence>
<accession>A0ABW3BUU0</accession>
<dbReference type="InterPro" id="IPR025665">
    <property type="entry name" value="Beta-barrel_OMP_2"/>
</dbReference>
<dbReference type="EMBL" id="JBHTIB010000012">
    <property type="protein sequence ID" value="MFD0836136.1"/>
    <property type="molecule type" value="Genomic_DNA"/>
</dbReference>
<name>A0ABW3BUU0_9FLAO</name>